<evidence type="ECO:0000313" key="1">
    <source>
        <dbReference type="EMBL" id="MBB5265725.1"/>
    </source>
</evidence>
<name>A0A7W8HCD4_9FIRM</name>
<keyword evidence="2" id="KW-1185">Reference proteome</keyword>
<dbReference type="EMBL" id="JACHFW010000014">
    <property type="protein sequence ID" value="MBB5265725.1"/>
    <property type="molecule type" value="Genomic_DNA"/>
</dbReference>
<reference evidence="1 2" key="1">
    <citation type="submission" date="2020-08" db="EMBL/GenBank/DDBJ databases">
        <title>Genomic Encyclopedia of Type Strains, Phase IV (KMG-IV): sequencing the most valuable type-strain genomes for metagenomic binning, comparative biology and taxonomic classification.</title>
        <authorList>
            <person name="Goeker M."/>
        </authorList>
    </citation>
    <scope>NUCLEOTIDE SEQUENCE [LARGE SCALE GENOMIC DNA]</scope>
    <source>
        <strain evidence="1 2">DSM 106146</strain>
    </source>
</reference>
<comment type="caution">
    <text evidence="1">The sequence shown here is derived from an EMBL/GenBank/DDBJ whole genome shotgun (WGS) entry which is preliminary data.</text>
</comment>
<dbReference type="GO" id="GO:0000150">
    <property type="term" value="F:DNA strand exchange activity"/>
    <property type="evidence" value="ECO:0007669"/>
    <property type="project" value="InterPro"/>
</dbReference>
<accession>A0A7W8HCD4</accession>
<dbReference type="InterPro" id="IPR038109">
    <property type="entry name" value="DNA_bind_recomb_sf"/>
</dbReference>
<dbReference type="InterPro" id="IPR036162">
    <property type="entry name" value="Resolvase-like_N_sf"/>
</dbReference>
<dbReference type="GO" id="GO:0003677">
    <property type="term" value="F:DNA binding"/>
    <property type="evidence" value="ECO:0007669"/>
    <property type="project" value="InterPro"/>
</dbReference>
<dbReference type="Gene3D" id="3.90.1750.20">
    <property type="entry name" value="Putative Large Serine Recombinase, Chain B, Domain 2"/>
    <property type="match status" value="1"/>
</dbReference>
<dbReference type="SUPFAM" id="SSF53041">
    <property type="entry name" value="Resolvase-like"/>
    <property type="match status" value="1"/>
</dbReference>
<evidence type="ECO:0000313" key="2">
    <source>
        <dbReference type="Proteomes" id="UP000543642"/>
    </source>
</evidence>
<proteinExistence type="predicted"/>
<protein>
    <submittedName>
        <fullName evidence="1">DNA invertase Pin-like site-specific DNA recombinase</fullName>
    </submittedName>
</protein>
<dbReference type="Proteomes" id="UP000543642">
    <property type="component" value="Unassembled WGS sequence"/>
</dbReference>
<dbReference type="RefSeq" id="WP_243164783.1">
    <property type="nucleotide sequence ID" value="NZ_JACHFW010000014.1"/>
</dbReference>
<sequence>MRKRERSKRLSSRICPAWGRDYLKVGYYTESFFAERDIRYIAINDGVDSDKGDNNFTPFRNLFNDFYARDTSRKIRAILNAKANAGEHMGKQPYGYLRDKDNPKQWVVDGEAAEVVKKIFALCVDGKGPMQIARMLQKEKVLTVKSYYAKCAG</sequence>
<gene>
    <name evidence="1" type="ORF">HNP82_002876</name>
</gene>
<dbReference type="AlphaFoldDB" id="A0A7W8HCD4"/>
<organism evidence="1 2">
    <name type="scientific">Catenibacillus scindens</name>
    <dbReference type="NCBI Taxonomy" id="673271"/>
    <lineage>
        <taxon>Bacteria</taxon>
        <taxon>Bacillati</taxon>
        <taxon>Bacillota</taxon>
        <taxon>Clostridia</taxon>
        <taxon>Lachnospirales</taxon>
        <taxon>Lachnospiraceae</taxon>
        <taxon>Catenibacillus</taxon>
    </lineage>
</organism>